<dbReference type="RefSeq" id="WP_379909772.1">
    <property type="nucleotide sequence ID" value="NZ_JBHSWE010000001.1"/>
</dbReference>
<sequence>MLSKKSRYRNTSRFSNPEIFPGLQTRAIGAASGVIEHEVVEGDRLDRLAQHYYKDCRLWWRIVDANPTLTFTATFAREVLDDAMVGRVILIPRARE</sequence>
<name>A0ABW2A1B1_9GAMM</name>
<proteinExistence type="predicted"/>
<organism evidence="1 2">
    <name type="scientific">Marinobacterium aestuariivivens</name>
    <dbReference type="NCBI Taxonomy" id="1698799"/>
    <lineage>
        <taxon>Bacteria</taxon>
        <taxon>Pseudomonadati</taxon>
        <taxon>Pseudomonadota</taxon>
        <taxon>Gammaproteobacteria</taxon>
        <taxon>Oceanospirillales</taxon>
        <taxon>Oceanospirillaceae</taxon>
        <taxon>Marinobacterium</taxon>
    </lineage>
</organism>
<evidence type="ECO:0008006" key="3">
    <source>
        <dbReference type="Google" id="ProtNLM"/>
    </source>
</evidence>
<comment type="caution">
    <text evidence="1">The sequence shown here is derived from an EMBL/GenBank/DDBJ whole genome shotgun (WGS) entry which is preliminary data.</text>
</comment>
<reference evidence="2" key="1">
    <citation type="journal article" date="2019" name="Int. J. Syst. Evol. Microbiol.">
        <title>The Global Catalogue of Microorganisms (GCM) 10K type strain sequencing project: providing services to taxonomists for standard genome sequencing and annotation.</title>
        <authorList>
            <consortium name="The Broad Institute Genomics Platform"/>
            <consortium name="The Broad Institute Genome Sequencing Center for Infectious Disease"/>
            <person name="Wu L."/>
            <person name="Ma J."/>
        </authorList>
    </citation>
    <scope>NUCLEOTIDE SEQUENCE [LARGE SCALE GENOMIC DNA]</scope>
    <source>
        <strain evidence="2">NBRC 111756</strain>
    </source>
</reference>
<protein>
    <recommendedName>
        <fullName evidence="3">LysM domain-containing protein</fullName>
    </recommendedName>
</protein>
<evidence type="ECO:0000313" key="2">
    <source>
        <dbReference type="Proteomes" id="UP001596422"/>
    </source>
</evidence>
<gene>
    <name evidence="1" type="ORF">ACFQDL_15120</name>
</gene>
<keyword evidence="2" id="KW-1185">Reference proteome</keyword>
<dbReference type="EMBL" id="JBHSWE010000001">
    <property type="protein sequence ID" value="MFC6671260.1"/>
    <property type="molecule type" value="Genomic_DNA"/>
</dbReference>
<dbReference type="Proteomes" id="UP001596422">
    <property type="component" value="Unassembled WGS sequence"/>
</dbReference>
<evidence type="ECO:0000313" key="1">
    <source>
        <dbReference type="EMBL" id="MFC6671260.1"/>
    </source>
</evidence>
<accession>A0ABW2A1B1</accession>